<evidence type="ECO:0000313" key="2">
    <source>
        <dbReference type="EMBL" id="GMS86697.1"/>
    </source>
</evidence>
<evidence type="ECO:0008006" key="4">
    <source>
        <dbReference type="Google" id="ProtNLM"/>
    </source>
</evidence>
<gene>
    <name evidence="2" type="ORF">PENTCL1PPCAC_8872</name>
</gene>
<reference evidence="2" key="1">
    <citation type="submission" date="2023-10" db="EMBL/GenBank/DDBJ databases">
        <title>Genome assembly of Pristionchus species.</title>
        <authorList>
            <person name="Yoshida K."/>
            <person name="Sommer R.J."/>
        </authorList>
    </citation>
    <scope>NUCLEOTIDE SEQUENCE</scope>
    <source>
        <strain evidence="2">RS0144</strain>
    </source>
</reference>
<organism evidence="2 3">
    <name type="scientific">Pristionchus entomophagus</name>
    <dbReference type="NCBI Taxonomy" id="358040"/>
    <lineage>
        <taxon>Eukaryota</taxon>
        <taxon>Metazoa</taxon>
        <taxon>Ecdysozoa</taxon>
        <taxon>Nematoda</taxon>
        <taxon>Chromadorea</taxon>
        <taxon>Rhabditida</taxon>
        <taxon>Rhabditina</taxon>
        <taxon>Diplogasteromorpha</taxon>
        <taxon>Diplogasteroidea</taxon>
        <taxon>Neodiplogasteridae</taxon>
        <taxon>Pristionchus</taxon>
    </lineage>
</organism>
<keyword evidence="1" id="KW-0732">Signal</keyword>
<sequence>LFDVMRYKKVCLTLLLAAGVFSLECVFEVKAGATQLDVEGGIDKCESSDQYCAMVRYIPVENCVEKDCLHSAQLQWNLCQRMFED</sequence>
<keyword evidence="3" id="KW-1185">Reference proteome</keyword>
<evidence type="ECO:0000313" key="3">
    <source>
        <dbReference type="Proteomes" id="UP001432027"/>
    </source>
</evidence>
<dbReference type="Proteomes" id="UP001432027">
    <property type="component" value="Unassembled WGS sequence"/>
</dbReference>
<accession>A0AAV5STM1</accession>
<feature type="signal peptide" evidence="1">
    <location>
        <begin position="1"/>
        <end position="22"/>
    </location>
</feature>
<name>A0AAV5STM1_9BILA</name>
<comment type="caution">
    <text evidence="2">The sequence shown here is derived from an EMBL/GenBank/DDBJ whole genome shotgun (WGS) entry which is preliminary data.</text>
</comment>
<feature type="chain" id="PRO_5043372031" description="Secreted protein" evidence="1">
    <location>
        <begin position="23"/>
        <end position="85"/>
    </location>
</feature>
<dbReference type="AlphaFoldDB" id="A0AAV5STM1"/>
<proteinExistence type="predicted"/>
<feature type="non-terminal residue" evidence="2">
    <location>
        <position position="1"/>
    </location>
</feature>
<evidence type="ECO:0000256" key="1">
    <source>
        <dbReference type="SAM" id="SignalP"/>
    </source>
</evidence>
<protein>
    <recommendedName>
        <fullName evidence="4">Secreted protein</fullName>
    </recommendedName>
</protein>
<dbReference type="EMBL" id="BTSX01000002">
    <property type="protein sequence ID" value="GMS86697.1"/>
    <property type="molecule type" value="Genomic_DNA"/>
</dbReference>